<dbReference type="AlphaFoldDB" id="A0A370BKQ4"/>
<gene>
    <name evidence="2" type="ORF">M747DRAFT_248297</name>
</gene>
<accession>A0A370BKQ4</accession>
<evidence type="ECO:0000256" key="1">
    <source>
        <dbReference type="SAM" id="MobiDB-lite"/>
    </source>
</evidence>
<organism evidence="2 3">
    <name type="scientific">Aspergillus niger ATCC 13496</name>
    <dbReference type="NCBI Taxonomy" id="1353008"/>
    <lineage>
        <taxon>Eukaryota</taxon>
        <taxon>Fungi</taxon>
        <taxon>Dikarya</taxon>
        <taxon>Ascomycota</taxon>
        <taxon>Pezizomycotina</taxon>
        <taxon>Eurotiomycetes</taxon>
        <taxon>Eurotiomycetidae</taxon>
        <taxon>Eurotiales</taxon>
        <taxon>Aspergillaceae</taxon>
        <taxon>Aspergillus</taxon>
        <taxon>Aspergillus subgen. Circumdati</taxon>
    </lineage>
</organism>
<evidence type="ECO:0000313" key="2">
    <source>
        <dbReference type="EMBL" id="RDH15008.1"/>
    </source>
</evidence>
<dbReference type="Proteomes" id="UP000253845">
    <property type="component" value="Unassembled WGS sequence"/>
</dbReference>
<sequence>MVLQKDIRSPTSPHFASLNKSHYCPSSVLDDMFSNRQCIVISFLSSTLVGLYNTTEVTANRKHLDSAHNSHTWTQSSTSNIFTILALLRSCFSLCRVLAYLLKSCLKMELLQKAKAKKAANRKQASPPNQEEQAKKKSAKELGKIEGFKVPTDPQKWEALVQAGRLENLTIKTLPSGMFGSASKASNKQYLMLRCYSPRIVSNIEFGNHMNKFGFSDHLLSQAENLLHQSRDWDKYIRILERGISIRELREIQGDLWPGSFMAAKRLQEQTATVQGTHDRVRRASNQKVEKFRDAEDEATPNAALIVLLQEITHIVERTDLEWVLNRTGFLADFGDKRRYCAFTDGALRSTSDFEVFSIAEVKKGLRSRSFIIQEACELIAWMMTSPKSAVFRGHFLLMSQNRHQIFLTFAKYEEELERYLKNNEATDKFLVLETFGPYDAEDPVCVVDLAKIIIAAIEIIKMSLSSRLDL</sequence>
<protein>
    <submittedName>
        <fullName evidence="2">Uncharacterized protein</fullName>
    </submittedName>
</protein>
<evidence type="ECO:0000313" key="3">
    <source>
        <dbReference type="Proteomes" id="UP000253845"/>
    </source>
</evidence>
<proteinExistence type="predicted"/>
<reference evidence="2 3" key="1">
    <citation type="submission" date="2018-07" db="EMBL/GenBank/DDBJ databases">
        <title>Section-level genome sequencing of Aspergillus section Nigri to investigate inter- and intra-species variation.</title>
        <authorList>
            <consortium name="DOE Joint Genome Institute"/>
            <person name="Vesth T.C."/>
            <person name="Nybo J.L."/>
            <person name="Theobald S."/>
            <person name="Frisvad J.C."/>
            <person name="Larsen T.O."/>
            <person name="Nielsen K.F."/>
            <person name="Hoof J.B."/>
            <person name="Brandl J."/>
            <person name="Salamov A."/>
            <person name="Riley R."/>
            <person name="Gladden J.M."/>
            <person name="Phatale P."/>
            <person name="Nielsen M.T."/>
            <person name="Lyhne E.K."/>
            <person name="Kogle M.E."/>
            <person name="Strasser K."/>
            <person name="McDonnell E."/>
            <person name="Barry K."/>
            <person name="Clum A."/>
            <person name="Chen C."/>
            <person name="Nolan M."/>
            <person name="Sandor L."/>
            <person name="Kuo A."/>
            <person name="Lipzen A."/>
            <person name="Hainaut M."/>
            <person name="Drula E."/>
            <person name="Tsang A."/>
            <person name="Magnuson J.K."/>
            <person name="Henrissat B."/>
            <person name="Wiebenga A."/>
            <person name="Simmons B.A."/>
            <person name="Makela M.R."/>
            <person name="De vries R.P."/>
            <person name="Grigoriev I.V."/>
            <person name="Mortensen U.H."/>
            <person name="Baker S.E."/>
            <person name="Andersen M.R."/>
        </authorList>
    </citation>
    <scope>NUCLEOTIDE SEQUENCE [LARGE SCALE GENOMIC DNA]</scope>
    <source>
        <strain evidence="2 3">ATCC 13496</strain>
    </source>
</reference>
<feature type="region of interest" description="Disordered" evidence="1">
    <location>
        <begin position="119"/>
        <end position="140"/>
    </location>
</feature>
<dbReference type="EMBL" id="KZ851955">
    <property type="protein sequence ID" value="RDH15008.1"/>
    <property type="molecule type" value="Genomic_DNA"/>
</dbReference>
<dbReference type="VEuPathDB" id="FungiDB:M747DRAFT_248297"/>
<name>A0A370BKQ4_ASPNG</name>